<feature type="transmembrane region" description="Helical" evidence="1">
    <location>
        <begin position="228"/>
        <end position="248"/>
    </location>
</feature>
<gene>
    <name evidence="2" type="ORF">SAMN06269250_2370</name>
</gene>
<evidence type="ECO:0000256" key="1">
    <source>
        <dbReference type="SAM" id="Phobius"/>
    </source>
</evidence>
<feature type="transmembrane region" description="Helical" evidence="1">
    <location>
        <begin position="402"/>
        <end position="422"/>
    </location>
</feature>
<feature type="transmembrane region" description="Helical" evidence="1">
    <location>
        <begin position="27"/>
        <end position="48"/>
    </location>
</feature>
<proteinExistence type="predicted"/>
<dbReference type="EMBL" id="OCNH01000001">
    <property type="protein sequence ID" value="SOD83121.1"/>
    <property type="molecule type" value="Genomic_DNA"/>
</dbReference>
<protein>
    <submittedName>
        <fullName evidence="2">Uncharacterized protein</fullName>
    </submittedName>
</protein>
<feature type="transmembrane region" description="Helical" evidence="1">
    <location>
        <begin position="158"/>
        <end position="180"/>
    </location>
</feature>
<name>A0A286FIP7_9BACT</name>
<dbReference type="Proteomes" id="UP000219452">
    <property type="component" value="Unassembled WGS sequence"/>
</dbReference>
<dbReference type="AlphaFoldDB" id="A0A286FIP7"/>
<evidence type="ECO:0000313" key="2">
    <source>
        <dbReference type="EMBL" id="SOD83121.1"/>
    </source>
</evidence>
<feature type="transmembrane region" description="Helical" evidence="1">
    <location>
        <begin position="291"/>
        <end position="311"/>
    </location>
</feature>
<organism evidence="2 3">
    <name type="scientific">Spirosoma fluviale</name>
    <dbReference type="NCBI Taxonomy" id="1597977"/>
    <lineage>
        <taxon>Bacteria</taxon>
        <taxon>Pseudomonadati</taxon>
        <taxon>Bacteroidota</taxon>
        <taxon>Cytophagia</taxon>
        <taxon>Cytophagales</taxon>
        <taxon>Cytophagaceae</taxon>
        <taxon>Spirosoma</taxon>
    </lineage>
</organism>
<keyword evidence="1" id="KW-1133">Transmembrane helix</keyword>
<keyword evidence="3" id="KW-1185">Reference proteome</keyword>
<keyword evidence="1" id="KW-0812">Transmembrane</keyword>
<feature type="transmembrane region" description="Helical" evidence="1">
    <location>
        <begin position="186"/>
        <end position="216"/>
    </location>
</feature>
<accession>A0A286FIP7</accession>
<sequence length="597" mass="67469">MTTEQPITDNPRQPEQPRPIQQWLPGISWVVLGVPIVFFAVAWLYYAVNIPKWDDHALRAFLFYSDQEPSLTGKIYQLFRQHNEHRIVYDRLITRLDYTLFGKLNFVHLMLIGNLSLVGLLLVFTAALRRSMPSQQTVLYALPVALLLFNLSQWENMFWGMASLQNFSVVLWVLAAFYFLSYTRLWGLAVVSATLATLTSGNGLMVWPIGFVILTLRIPAYAPVSGRQLYRPLLGWLAGSALVIGLYFTGFEKPEGIDYVKPSVADLLKGWFAVLGAAAEALPVRAPLRSCILLGGVLFVTILCIVLWTLWNNRLHIVNVFRRVVMQNSDALKTGKVVASMTLFFWSCAAFILGTTLIVAWARTGFGADLLITSRYKMYSLTGLSLLYLYTVVNLPRRLASLWMMGSVISSFVFATLTYYAFLDEAIWWRHWLTTNQFNWTYTTNRPVFSSDSTSQKYTPATPAFYDAALPVLFGSARQPAMELQLTKIKGGYSIENKTFPFQGLRDEGAYVVARSAKRTYLFPVWQNQQSVLAARFRPASVFTDGFKATLLDLELEAGNYQLFVLNVSTKNTFSLYPTNQQLVSKGPPATVSTKNW</sequence>
<dbReference type="RefSeq" id="WP_245877803.1">
    <property type="nucleotide sequence ID" value="NZ_OCNH01000001.1"/>
</dbReference>
<reference evidence="3" key="1">
    <citation type="submission" date="2017-09" db="EMBL/GenBank/DDBJ databases">
        <authorList>
            <person name="Varghese N."/>
            <person name="Submissions S."/>
        </authorList>
    </citation>
    <scope>NUCLEOTIDE SEQUENCE [LARGE SCALE GENOMIC DNA]</scope>
    <source>
        <strain evidence="3">DSM 29961</strain>
    </source>
</reference>
<evidence type="ECO:0000313" key="3">
    <source>
        <dbReference type="Proteomes" id="UP000219452"/>
    </source>
</evidence>
<feature type="transmembrane region" description="Helical" evidence="1">
    <location>
        <begin position="106"/>
        <end position="128"/>
    </location>
</feature>
<keyword evidence="1" id="KW-0472">Membrane</keyword>
<feature type="transmembrane region" description="Helical" evidence="1">
    <location>
        <begin position="343"/>
        <end position="366"/>
    </location>
</feature>
<feature type="transmembrane region" description="Helical" evidence="1">
    <location>
        <begin position="378"/>
        <end position="396"/>
    </location>
</feature>